<dbReference type="EMBL" id="HBHK01008322">
    <property type="protein sequence ID" value="CAD9675678.1"/>
    <property type="molecule type" value="Transcribed_RNA"/>
</dbReference>
<gene>
    <name evidence="1" type="ORF">QSP1433_LOCUS5156</name>
</gene>
<name>A0A7S2RMY7_9STRA</name>
<protein>
    <submittedName>
        <fullName evidence="1">Uncharacterized protein</fullName>
    </submittedName>
</protein>
<organism evidence="1">
    <name type="scientific">Mucochytrium quahogii</name>
    <dbReference type="NCBI Taxonomy" id="96639"/>
    <lineage>
        <taxon>Eukaryota</taxon>
        <taxon>Sar</taxon>
        <taxon>Stramenopiles</taxon>
        <taxon>Bigyra</taxon>
        <taxon>Labyrinthulomycetes</taxon>
        <taxon>Thraustochytrida</taxon>
        <taxon>Thraustochytriidae</taxon>
        <taxon>Mucochytrium</taxon>
    </lineage>
</organism>
<accession>A0A7S2RMY7</accession>
<reference evidence="1" key="1">
    <citation type="submission" date="2021-01" db="EMBL/GenBank/DDBJ databases">
        <authorList>
            <person name="Corre E."/>
            <person name="Pelletier E."/>
            <person name="Niang G."/>
            <person name="Scheremetjew M."/>
            <person name="Finn R."/>
            <person name="Kale V."/>
            <person name="Holt S."/>
            <person name="Cochrane G."/>
            <person name="Meng A."/>
            <person name="Brown T."/>
            <person name="Cohen L."/>
        </authorList>
    </citation>
    <scope>NUCLEOTIDE SEQUENCE</scope>
    <source>
        <strain evidence="1">NY070348D</strain>
    </source>
</reference>
<sequence length="320" mass="36649">MCQDVSNIHAENEITKTKAVRSRSTKRLHWFAPDNTLGLRYRELAKKERKTGEILKFGGCTYELVRKIGNAIRAENVPQFLQIWPLAEVDNVPFGSVLGNGDIKDDGDKDVTVVEADSKSTGAEVAHFVYDVFNRHCDALQPVQFKKWSERYSKLLFSSDFASALKLYITRQDLRLKETFLFPTAMVQHREVGIFRGQMTEDIFSEGAMCTFADETFKGFVGVNPTGMTGFFNSLLSPLQRLCISRVWWAKLAAARQGIYTYFQTWKICQTAVTLHDRTQRVFRMAIRIVPDGDEYYFEVKTQDVSDMYPEIAKLQPFLA</sequence>
<evidence type="ECO:0000313" key="1">
    <source>
        <dbReference type="EMBL" id="CAD9675678.1"/>
    </source>
</evidence>
<dbReference type="AlphaFoldDB" id="A0A7S2RMY7"/>
<proteinExistence type="predicted"/>